<accession>X1VIQ7</accession>
<reference evidence="1" key="1">
    <citation type="journal article" date="2014" name="Front. Microbiol.">
        <title>High frequency of phylogenetically diverse reductive dehalogenase-homologous genes in deep subseafloor sedimentary metagenomes.</title>
        <authorList>
            <person name="Kawai M."/>
            <person name="Futagami T."/>
            <person name="Toyoda A."/>
            <person name="Takaki Y."/>
            <person name="Nishi S."/>
            <person name="Hori S."/>
            <person name="Arai W."/>
            <person name="Tsubouchi T."/>
            <person name="Morono Y."/>
            <person name="Uchiyama I."/>
            <person name="Ito T."/>
            <person name="Fujiyama A."/>
            <person name="Inagaki F."/>
            <person name="Takami H."/>
        </authorList>
    </citation>
    <scope>NUCLEOTIDE SEQUENCE</scope>
    <source>
        <strain evidence="1">Expedition CK06-06</strain>
    </source>
</reference>
<sequence length="31" mass="3457">MIGEEKPRDLKHESYPELGVVCSLIMNPTLG</sequence>
<dbReference type="AlphaFoldDB" id="X1VIQ7"/>
<comment type="caution">
    <text evidence="1">The sequence shown here is derived from an EMBL/GenBank/DDBJ whole genome shotgun (WGS) entry which is preliminary data.</text>
</comment>
<organism evidence="1">
    <name type="scientific">marine sediment metagenome</name>
    <dbReference type="NCBI Taxonomy" id="412755"/>
    <lineage>
        <taxon>unclassified sequences</taxon>
        <taxon>metagenomes</taxon>
        <taxon>ecological metagenomes</taxon>
    </lineage>
</organism>
<gene>
    <name evidence="1" type="ORF">S12H4_45233</name>
</gene>
<feature type="non-terminal residue" evidence="1">
    <location>
        <position position="31"/>
    </location>
</feature>
<dbReference type="EMBL" id="BARW01027946">
    <property type="protein sequence ID" value="GAJ07530.1"/>
    <property type="molecule type" value="Genomic_DNA"/>
</dbReference>
<name>X1VIQ7_9ZZZZ</name>
<proteinExistence type="predicted"/>
<protein>
    <submittedName>
        <fullName evidence="1">Uncharacterized protein</fullName>
    </submittedName>
</protein>
<evidence type="ECO:0000313" key="1">
    <source>
        <dbReference type="EMBL" id="GAJ07530.1"/>
    </source>
</evidence>